<dbReference type="EMBL" id="CADCWC010000223">
    <property type="protein sequence ID" value="CAA9536716.1"/>
    <property type="molecule type" value="Genomic_DNA"/>
</dbReference>
<evidence type="ECO:0000313" key="2">
    <source>
        <dbReference type="EMBL" id="CAA9536716.1"/>
    </source>
</evidence>
<name>A0A6J4U2L2_9ACTN</name>
<sequence length="30" mass="2905">CSCAPSSSRSSSSCRSASPTCPARAGSSAR</sequence>
<feature type="region of interest" description="Disordered" evidence="1">
    <location>
        <begin position="1"/>
        <end position="30"/>
    </location>
</feature>
<feature type="non-terminal residue" evidence="2">
    <location>
        <position position="30"/>
    </location>
</feature>
<feature type="compositionally biased region" description="Low complexity" evidence="1">
    <location>
        <begin position="1"/>
        <end position="19"/>
    </location>
</feature>
<proteinExistence type="predicted"/>
<evidence type="ECO:0000256" key="1">
    <source>
        <dbReference type="SAM" id="MobiDB-lite"/>
    </source>
</evidence>
<reference evidence="2" key="1">
    <citation type="submission" date="2020-02" db="EMBL/GenBank/DDBJ databases">
        <authorList>
            <person name="Meier V. D."/>
        </authorList>
    </citation>
    <scope>NUCLEOTIDE SEQUENCE</scope>
    <source>
        <strain evidence="2">AVDCRST_MAG79</strain>
    </source>
</reference>
<organism evidence="2">
    <name type="scientific">uncultured Thermoleophilia bacterium</name>
    <dbReference type="NCBI Taxonomy" id="1497501"/>
    <lineage>
        <taxon>Bacteria</taxon>
        <taxon>Bacillati</taxon>
        <taxon>Actinomycetota</taxon>
        <taxon>Thermoleophilia</taxon>
        <taxon>environmental samples</taxon>
    </lineage>
</organism>
<accession>A0A6J4U2L2</accession>
<protein>
    <submittedName>
        <fullName evidence="2">Uncharacterized protein</fullName>
    </submittedName>
</protein>
<feature type="non-terminal residue" evidence="2">
    <location>
        <position position="1"/>
    </location>
</feature>
<gene>
    <name evidence="2" type="ORF">AVDCRST_MAG79-1443</name>
</gene>
<dbReference type="AlphaFoldDB" id="A0A6J4U2L2"/>